<dbReference type="EMBL" id="AHMS02000004">
    <property type="protein sequence ID" value="EMN19317.1"/>
    <property type="molecule type" value="Genomic_DNA"/>
</dbReference>
<dbReference type="SUPFAM" id="SSF56300">
    <property type="entry name" value="Metallo-dependent phosphatases"/>
    <property type="match status" value="1"/>
</dbReference>
<evidence type="ECO:0000256" key="2">
    <source>
        <dbReference type="ARBA" id="ARBA00022519"/>
    </source>
</evidence>
<evidence type="ECO:0000256" key="5">
    <source>
        <dbReference type="ARBA" id="ARBA00023211"/>
    </source>
</evidence>
<dbReference type="Pfam" id="PF00149">
    <property type="entry name" value="Metallophos"/>
    <property type="match status" value="1"/>
</dbReference>
<keyword evidence="5" id="KW-0464">Manganese</keyword>
<keyword evidence="6" id="KW-1133">Transmembrane helix</keyword>
<dbReference type="InterPro" id="IPR043461">
    <property type="entry name" value="LpxH-like"/>
</dbReference>
<name>A0ABC9SND4_LEPBO</name>
<evidence type="ECO:0000256" key="3">
    <source>
        <dbReference type="ARBA" id="ARBA00022723"/>
    </source>
</evidence>
<comment type="caution">
    <text evidence="8">The sequence shown here is derived from an EMBL/GenBank/DDBJ whole genome shotgun (WGS) entry which is preliminary data.</text>
</comment>
<evidence type="ECO:0000256" key="6">
    <source>
        <dbReference type="SAM" id="Phobius"/>
    </source>
</evidence>
<sequence length="271" mass="32537">MKFEKNKVYEGIFLSDVHYLLNKKIKSHKRKELFQFLDYLKKKNVRFKNIYLVGDIIENWFFSAVRKLKKSKKRFNKLFDRLDSLSALDGNKIYIVGNHDSTSYLMNLPPKIERYLRERNWKICKKIENETLIAVHGHQGQYNRFTWIGSIFILRFLHMIALFLPNLFRFSEAFYQKHLNRQDPATTEEIFKYYERLSRITHQNDKVLISGHTHDFLCIPHLKIINTGDWVKSNSFVLQDDFRFIGAKMNKRGEFSRKNLSTNISKNPFLR</sequence>
<keyword evidence="1" id="KW-1003">Cell membrane</keyword>
<proteinExistence type="predicted"/>
<gene>
    <name evidence="8" type="ORF">LEP1GSC056_0236</name>
</gene>
<evidence type="ECO:0000313" key="9">
    <source>
        <dbReference type="Proteomes" id="UP000012166"/>
    </source>
</evidence>
<keyword evidence="4 6" id="KW-0472">Membrane</keyword>
<keyword evidence="6" id="KW-0812">Transmembrane</keyword>
<dbReference type="PANTHER" id="PTHR34990">
    <property type="entry name" value="UDP-2,3-DIACYLGLUCOSAMINE HYDROLASE-RELATED"/>
    <property type="match status" value="1"/>
</dbReference>
<feature type="transmembrane region" description="Helical" evidence="6">
    <location>
        <begin position="145"/>
        <end position="168"/>
    </location>
</feature>
<protein>
    <submittedName>
        <fullName evidence="8">Calcineurin-like phosphoesterase family protein</fullName>
    </submittedName>
</protein>
<evidence type="ECO:0000256" key="4">
    <source>
        <dbReference type="ARBA" id="ARBA00023136"/>
    </source>
</evidence>
<dbReference type="CDD" id="cd07398">
    <property type="entry name" value="MPP_YbbF-LpxH"/>
    <property type="match status" value="1"/>
</dbReference>
<dbReference type="GO" id="GO:0016787">
    <property type="term" value="F:hydrolase activity"/>
    <property type="evidence" value="ECO:0007669"/>
    <property type="project" value="UniProtKB-ARBA"/>
</dbReference>
<evidence type="ECO:0000259" key="7">
    <source>
        <dbReference type="Pfam" id="PF00149"/>
    </source>
</evidence>
<dbReference type="GO" id="GO:0046872">
    <property type="term" value="F:metal ion binding"/>
    <property type="evidence" value="ECO:0007669"/>
    <property type="project" value="UniProtKB-KW"/>
</dbReference>
<reference evidence="8 9" key="1">
    <citation type="submission" date="2013-01" db="EMBL/GenBank/DDBJ databases">
        <authorList>
            <person name="Harkins D.M."/>
            <person name="Durkin A.S."/>
            <person name="Brinkac L.M."/>
            <person name="Haft D.H."/>
            <person name="Selengut J.D."/>
            <person name="Sanka R."/>
            <person name="DePew J."/>
            <person name="Purushe J."/>
            <person name="Hartskeerl R.A."/>
            <person name="Ahmed A."/>
            <person name="van der Linden H."/>
            <person name="Goris M.G.A."/>
            <person name="Vinetz J.M."/>
            <person name="Sutton G.G."/>
            <person name="Nierman W.C."/>
            <person name="Fouts D.E."/>
        </authorList>
    </citation>
    <scope>NUCLEOTIDE SEQUENCE [LARGE SCALE GENOMIC DNA]</scope>
    <source>
        <strain evidence="8 9">Brem 328</strain>
    </source>
</reference>
<dbReference type="InterPro" id="IPR004843">
    <property type="entry name" value="Calcineurin-like_PHP"/>
</dbReference>
<accession>A0ABC9SND4</accession>
<organism evidence="8 9">
    <name type="scientific">Leptospira borgpetersenii str. Brem 328</name>
    <dbReference type="NCBI Taxonomy" id="1049780"/>
    <lineage>
        <taxon>Bacteria</taxon>
        <taxon>Pseudomonadati</taxon>
        <taxon>Spirochaetota</taxon>
        <taxon>Spirochaetia</taxon>
        <taxon>Leptospirales</taxon>
        <taxon>Leptospiraceae</taxon>
        <taxon>Leptospira</taxon>
    </lineage>
</organism>
<evidence type="ECO:0000256" key="1">
    <source>
        <dbReference type="ARBA" id="ARBA00022475"/>
    </source>
</evidence>
<keyword evidence="3" id="KW-0479">Metal-binding</keyword>
<feature type="domain" description="Calcineurin-like phosphoesterase" evidence="7">
    <location>
        <begin position="13"/>
        <end position="215"/>
    </location>
</feature>
<evidence type="ECO:0000313" key="8">
    <source>
        <dbReference type="EMBL" id="EMN19317.1"/>
    </source>
</evidence>
<dbReference type="Gene3D" id="3.60.21.10">
    <property type="match status" value="1"/>
</dbReference>
<keyword evidence="2" id="KW-0997">Cell inner membrane</keyword>
<dbReference type="PANTHER" id="PTHR34990:SF2">
    <property type="entry name" value="BLL8164 PROTEIN"/>
    <property type="match status" value="1"/>
</dbReference>
<dbReference type="AlphaFoldDB" id="A0ABC9SND4"/>
<dbReference type="InterPro" id="IPR029052">
    <property type="entry name" value="Metallo-depent_PP-like"/>
</dbReference>
<dbReference type="Proteomes" id="UP000012166">
    <property type="component" value="Unassembled WGS sequence"/>
</dbReference>